<dbReference type="InterPro" id="IPR011990">
    <property type="entry name" value="TPR-like_helical_dom_sf"/>
</dbReference>
<dbReference type="Gene3D" id="1.25.40.10">
    <property type="entry name" value="Tetratricopeptide repeat domain"/>
    <property type="match status" value="1"/>
</dbReference>
<evidence type="ECO:0000313" key="3">
    <source>
        <dbReference type="EMBL" id="KAF2170014.1"/>
    </source>
</evidence>
<dbReference type="RefSeq" id="XP_033670903.1">
    <property type="nucleotide sequence ID" value="XM_033811906.1"/>
</dbReference>
<dbReference type="GeneID" id="54565178"/>
<proteinExistence type="predicted"/>
<gene>
    <name evidence="3" type="ORF">M409DRAFT_51789</name>
</gene>
<protein>
    <recommendedName>
        <fullName evidence="5">Pentacotripeptide-repeat region of PRORP domain-containing protein</fullName>
    </recommendedName>
</protein>
<evidence type="ECO:0008006" key="5">
    <source>
        <dbReference type="Google" id="ProtNLM"/>
    </source>
</evidence>
<feature type="compositionally biased region" description="Basic residues" evidence="2">
    <location>
        <begin position="86"/>
        <end position="109"/>
    </location>
</feature>
<dbReference type="PANTHER" id="PTHR47447">
    <property type="entry name" value="OS03G0856100 PROTEIN"/>
    <property type="match status" value="1"/>
</dbReference>
<dbReference type="AlphaFoldDB" id="A0A6A6CS80"/>
<evidence type="ECO:0000313" key="4">
    <source>
        <dbReference type="Proteomes" id="UP000799537"/>
    </source>
</evidence>
<keyword evidence="1" id="KW-0677">Repeat</keyword>
<reference evidence="3" key="1">
    <citation type="journal article" date="2020" name="Stud. Mycol.">
        <title>101 Dothideomycetes genomes: a test case for predicting lifestyles and emergence of pathogens.</title>
        <authorList>
            <person name="Haridas S."/>
            <person name="Albert R."/>
            <person name="Binder M."/>
            <person name="Bloem J."/>
            <person name="Labutti K."/>
            <person name="Salamov A."/>
            <person name="Andreopoulos B."/>
            <person name="Baker S."/>
            <person name="Barry K."/>
            <person name="Bills G."/>
            <person name="Bluhm B."/>
            <person name="Cannon C."/>
            <person name="Castanera R."/>
            <person name="Culley D."/>
            <person name="Daum C."/>
            <person name="Ezra D."/>
            <person name="Gonzalez J."/>
            <person name="Henrissat B."/>
            <person name="Kuo A."/>
            <person name="Liang C."/>
            <person name="Lipzen A."/>
            <person name="Lutzoni F."/>
            <person name="Magnuson J."/>
            <person name="Mondo S."/>
            <person name="Nolan M."/>
            <person name="Ohm R."/>
            <person name="Pangilinan J."/>
            <person name="Park H.-J."/>
            <person name="Ramirez L."/>
            <person name="Alfaro M."/>
            <person name="Sun H."/>
            <person name="Tritt A."/>
            <person name="Yoshinaga Y."/>
            <person name="Zwiers L.-H."/>
            <person name="Turgeon B."/>
            <person name="Goodwin S."/>
            <person name="Spatafora J."/>
            <person name="Crous P."/>
            <person name="Grigoriev I."/>
        </authorList>
    </citation>
    <scope>NUCLEOTIDE SEQUENCE</scope>
    <source>
        <strain evidence="3">ATCC 36951</strain>
    </source>
</reference>
<dbReference type="EMBL" id="ML993586">
    <property type="protein sequence ID" value="KAF2170014.1"/>
    <property type="molecule type" value="Genomic_DNA"/>
</dbReference>
<evidence type="ECO:0000256" key="2">
    <source>
        <dbReference type="SAM" id="MobiDB-lite"/>
    </source>
</evidence>
<feature type="region of interest" description="Disordered" evidence="2">
    <location>
        <begin position="17"/>
        <end position="149"/>
    </location>
</feature>
<dbReference type="Proteomes" id="UP000799537">
    <property type="component" value="Unassembled WGS sequence"/>
</dbReference>
<dbReference type="OrthoDB" id="185373at2759"/>
<keyword evidence="4" id="KW-1185">Reference proteome</keyword>
<evidence type="ECO:0000256" key="1">
    <source>
        <dbReference type="ARBA" id="ARBA00022737"/>
    </source>
</evidence>
<name>A0A6A6CS80_ZASCE</name>
<feature type="compositionally biased region" description="Basic and acidic residues" evidence="2">
    <location>
        <begin position="110"/>
        <end position="141"/>
    </location>
</feature>
<organism evidence="3 4">
    <name type="scientific">Zasmidium cellare ATCC 36951</name>
    <dbReference type="NCBI Taxonomy" id="1080233"/>
    <lineage>
        <taxon>Eukaryota</taxon>
        <taxon>Fungi</taxon>
        <taxon>Dikarya</taxon>
        <taxon>Ascomycota</taxon>
        <taxon>Pezizomycotina</taxon>
        <taxon>Dothideomycetes</taxon>
        <taxon>Dothideomycetidae</taxon>
        <taxon>Mycosphaerellales</taxon>
        <taxon>Mycosphaerellaceae</taxon>
        <taxon>Zasmidium</taxon>
    </lineage>
</organism>
<feature type="compositionally biased region" description="Basic and acidic residues" evidence="2">
    <location>
        <begin position="51"/>
        <end position="72"/>
    </location>
</feature>
<sequence length="951" mass="106972">MQCHGALKRPLRSIIKSIGVNSNPPPSPRHGLSPDLARDHSRGTHSSQSTHRGDPRDGHQSRQPDEQWRLPHFEPGWFPGQGNHGLGRRALHTSKTPSQRRRPIRSPRHFHTDLGHGRDETSGAGTKRGESGEGDKARETPTDAQDQGLAHIEHDRDGSEAMTVRRVEGPVAPLHRPVYSNGKASTPFEDVVRAAEKRPIDGTYRVKSGDELKVRYFDAYRSGQQDRLRKSFHRWQIQKERHLHPSSDDWRKVLYLLEDATPSGEEHFKKTLEAVDLPLNASVRVKGNVGAAILDIMQRTGSHMQIGTGALHGNASRRNKDFLSSISLLGTAQENAAALRILPRYVEVVDPKGDGRTRNLGDLSLRSPDKSYWDEQDTLSEAEIERLENALDQVTDSTDRLTKPAMPVRAIWVVDRLKRDSSISPERLLQRPASWTTAKLTLYIERLTEKRPRLVMQRLSHHKKTASSHVGHINIVTEELKTLLTDEAAIKHLAASTLDRALQYLTKHSKYHVFRKIFNFLEHNGYEFVVSNWNVLLAAAARAGDVSNFSYILKLMIDRKVPPTPVTWALFHDLMSRRFPLEAGTVVEIMRRKGLLNHNKAASLIAANSATNDLTAHLAMKGDLDSFYRLYDNRFGLSYGQSGFEWLSINVVNRMSGVLLAAGKVHDAFTMLQEYQKRSRAKNQMAAPETSTLNIFLTSALRARNPATAIAILQRFRVSQPGAIAPDHITYSILFIIAWRQKHYNMLRVVWRYACAAGHVGYSMQTRIQSSMLWQPPKDLPLEETGAMKQLWMTFAAKFAAGLNGQQCLQSKGLADSEDRTAASPNFSDVDSTLVRLASQTYMALDSSEYHEYQKEADGVLRSDLSQVQKVAPVLPFADVLAEALRKDVEWWEKGIGGPRGVLAAGGIREMFTEMVQKGVQIPIMDGDYTKDARPWELPYILNDRRVNDRA</sequence>
<accession>A0A6A6CS80</accession>
<dbReference type="PANTHER" id="PTHR47447:SF17">
    <property type="entry name" value="OS12G0638900 PROTEIN"/>
    <property type="match status" value="1"/>
</dbReference>